<sequence length="161" mass="17978">MRVRLARTGDLPAIVEMLEGAGLYAGGVDEHVHRFLVAERPNAPEKERLAGTVGMEVYGRSGLLRSFVVERKAWNPDLGISMFGAAMALAKRLQLQDLFLLSKSVHPLFLALGFQPVEWDKAPREMRESEHVRQIRADAGVLMRLDMGEYGIMKGEMDEKG</sequence>
<dbReference type="PROSITE" id="PS51186">
    <property type="entry name" value="GNAT"/>
    <property type="match status" value="1"/>
</dbReference>
<dbReference type="RefSeq" id="WP_212773516.1">
    <property type="nucleotide sequence ID" value="NZ_AP024601.1"/>
</dbReference>
<gene>
    <name evidence="2" type="ORF">JIR001_30590</name>
</gene>
<reference evidence="2" key="1">
    <citation type="journal article" date="2013" name="Int. J. Syst. Evol. Microbiol.">
        <title>Polycladomyces abyssicola gen. nov., sp. nov., a thermophilic filamentous bacterium isolated from hemipelagic sediment.</title>
        <authorList>
            <person name="Tsubouchi T."/>
            <person name="Shimane Y."/>
            <person name="Mori K."/>
            <person name="Usui K."/>
            <person name="Hiraki T."/>
            <person name="Tame A."/>
            <person name="Uematsu K."/>
            <person name="Maruyama T."/>
            <person name="Hatada Y."/>
        </authorList>
    </citation>
    <scope>NUCLEOTIDE SEQUENCE</scope>
    <source>
        <strain evidence="2">JIR-001</strain>
    </source>
</reference>
<dbReference type="SUPFAM" id="SSF55729">
    <property type="entry name" value="Acyl-CoA N-acyltransferases (Nat)"/>
    <property type="match status" value="1"/>
</dbReference>
<evidence type="ECO:0000313" key="3">
    <source>
        <dbReference type="Proteomes" id="UP000677436"/>
    </source>
</evidence>
<name>A0A8D5UGR2_9BACL</name>
<feature type="domain" description="N-acetyltransferase" evidence="1">
    <location>
        <begin position="1"/>
        <end position="148"/>
    </location>
</feature>
<dbReference type="KEGG" id="pabs:JIR001_30590"/>
<organism evidence="2 3">
    <name type="scientific">Polycladomyces abyssicola</name>
    <dbReference type="NCBI Taxonomy" id="1125966"/>
    <lineage>
        <taxon>Bacteria</taxon>
        <taxon>Bacillati</taxon>
        <taxon>Bacillota</taxon>
        <taxon>Bacilli</taxon>
        <taxon>Bacillales</taxon>
        <taxon>Thermoactinomycetaceae</taxon>
        <taxon>Polycladomyces</taxon>
    </lineage>
</organism>
<dbReference type="AlphaFoldDB" id="A0A8D5UGR2"/>
<accession>A0A8D5UGR2</accession>
<dbReference type="InterPro" id="IPR000182">
    <property type="entry name" value="GNAT_dom"/>
</dbReference>
<dbReference type="EMBL" id="AP024601">
    <property type="protein sequence ID" value="BCU83276.1"/>
    <property type="molecule type" value="Genomic_DNA"/>
</dbReference>
<evidence type="ECO:0000259" key="1">
    <source>
        <dbReference type="PROSITE" id="PS51186"/>
    </source>
</evidence>
<reference evidence="2" key="2">
    <citation type="journal article" date="2021" name="Microbiol. Resour. Announc.">
        <title>Complete Genome Sequence of Polycladomyces abyssicola JIR-001T, Isolated from Hemipelagic Sediment in Deep Seawater.</title>
        <authorList>
            <person name="Tsubouchi T."/>
            <person name="Kaneko Y."/>
        </authorList>
    </citation>
    <scope>NUCLEOTIDE SEQUENCE</scope>
    <source>
        <strain evidence="2">JIR-001</strain>
    </source>
</reference>
<keyword evidence="3" id="KW-1185">Reference proteome</keyword>
<evidence type="ECO:0000313" key="2">
    <source>
        <dbReference type="EMBL" id="BCU83276.1"/>
    </source>
</evidence>
<proteinExistence type="predicted"/>
<protein>
    <recommendedName>
        <fullName evidence="1">N-acetyltransferase domain-containing protein</fullName>
    </recommendedName>
</protein>
<dbReference type="GO" id="GO:0016747">
    <property type="term" value="F:acyltransferase activity, transferring groups other than amino-acyl groups"/>
    <property type="evidence" value="ECO:0007669"/>
    <property type="project" value="InterPro"/>
</dbReference>
<dbReference type="InterPro" id="IPR016181">
    <property type="entry name" value="Acyl_CoA_acyltransferase"/>
</dbReference>
<dbReference type="Proteomes" id="UP000677436">
    <property type="component" value="Chromosome"/>
</dbReference>
<dbReference type="Gene3D" id="3.40.630.30">
    <property type="match status" value="1"/>
</dbReference>